<sequence>MFKGIILLIIFFVIAFLVGKLVSKIQLPAILGWLITGMIIGPHALNWMSQSMMDAEWFHII</sequence>
<accession>A0AAW9HYH9</accession>
<comment type="caution">
    <text evidence="2">The sequence shown here is derived from an EMBL/GenBank/DDBJ whole genome shotgun (WGS) entry which is preliminary data.</text>
</comment>
<dbReference type="Proteomes" id="UP001288778">
    <property type="component" value="Unassembled WGS sequence"/>
</dbReference>
<dbReference type="InterPro" id="IPR038770">
    <property type="entry name" value="Na+/solute_symporter_sf"/>
</dbReference>
<organism evidence="2 3">
    <name type="scientific">Clostridium perfringens</name>
    <dbReference type="NCBI Taxonomy" id="1502"/>
    <lineage>
        <taxon>Bacteria</taxon>
        <taxon>Bacillati</taxon>
        <taxon>Bacillota</taxon>
        <taxon>Clostridia</taxon>
        <taxon>Eubacteriales</taxon>
        <taxon>Clostridiaceae</taxon>
        <taxon>Clostridium</taxon>
    </lineage>
</organism>
<protein>
    <submittedName>
        <fullName evidence="2">Potassium transporter</fullName>
    </submittedName>
</protein>
<proteinExistence type="predicted"/>
<dbReference type="EMBL" id="WNUI01000590">
    <property type="protein sequence ID" value="MDZ4910672.1"/>
    <property type="molecule type" value="Genomic_DNA"/>
</dbReference>
<dbReference type="AlphaFoldDB" id="A0AAW9HYH9"/>
<feature type="non-terminal residue" evidence="2">
    <location>
        <position position="61"/>
    </location>
</feature>
<keyword evidence="1" id="KW-0472">Membrane</keyword>
<evidence type="ECO:0000313" key="3">
    <source>
        <dbReference type="Proteomes" id="UP001288778"/>
    </source>
</evidence>
<feature type="transmembrane region" description="Helical" evidence="1">
    <location>
        <begin position="6"/>
        <end position="23"/>
    </location>
</feature>
<name>A0AAW9HYH9_CLOPF</name>
<reference evidence="2" key="1">
    <citation type="submission" date="2019-11" db="EMBL/GenBank/DDBJ databases">
        <title>Characterization of Clostridium perfringens isolates from swine manure treated agricultural soils.</title>
        <authorList>
            <person name="Wushke S.T."/>
        </authorList>
    </citation>
    <scope>NUCLEOTIDE SEQUENCE</scope>
    <source>
        <strain evidence="2">X94</strain>
    </source>
</reference>
<evidence type="ECO:0000313" key="2">
    <source>
        <dbReference type="EMBL" id="MDZ4910672.1"/>
    </source>
</evidence>
<gene>
    <name evidence="2" type="ORF">GNF68_16965</name>
</gene>
<feature type="transmembrane region" description="Helical" evidence="1">
    <location>
        <begin position="30"/>
        <end position="48"/>
    </location>
</feature>
<keyword evidence="1" id="KW-0812">Transmembrane</keyword>
<keyword evidence="1" id="KW-1133">Transmembrane helix</keyword>
<evidence type="ECO:0000256" key="1">
    <source>
        <dbReference type="SAM" id="Phobius"/>
    </source>
</evidence>
<dbReference type="Gene3D" id="1.20.1530.20">
    <property type="match status" value="1"/>
</dbReference>